<comment type="catalytic activity">
    <reaction evidence="1 9">
        <text>[protein]-peptidylproline (omega=180) = [protein]-peptidylproline (omega=0)</text>
        <dbReference type="Rhea" id="RHEA:16237"/>
        <dbReference type="Rhea" id="RHEA-COMP:10747"/>
        <dbReference type="Rhea" id="RHEA-COMP:10748"/>
        <dbReference type="ChEBI" id="CHEBI:83833"/>
        <dbReference type="ChEBI" id="CHEBI:83834"/>
        <dbReference type="EC" id="5.2.1.8"/>
    </reaction>
</comment>
<keyword evidence="5" id="KW-0963">Cytoplasm</keyword>
<keyword evidence="12" id="KW-1185">Reference proteome</keyword>
<dbReference type="InterPro" id="IPR008775">
    <property type="entry name" value="Phytyl_CoA_dOase-like"/>
</dbReference>
<evidence type="ECO:0000313" key="12">
    <source>
        <dbReference type="Proteomes" id="UP000601435"/>
    </source>
</evidence>
<dbReference type="Proteomes" id="UP000601435">
    <property type="component" value="Unassembled WGS sequence"/>
</dbReference>
<evidence type="ECO:0000256" key="7">
    <source>
        <dbReference type="ARBA" id="ARBA00023186"/>
    </source>
</evidence>
<dbReference type="InterPro" id="IPR037682">
    <property type="entry name" value="TonB_C"/>
</dbReference>
<dbReference type="EMBL" id="CAJNJA010026807">
    <property type="protein sequence ID" value="CAE7565081.1"/>
    <property type="molecule type" value="Genomic_DNA"/>
</dbReference>
<keyword evidence="6 9" id="KW-0697">Rotamase</keyword>
<dbReference type="Gene3D" id="3.30.2420.10">
    <property type="entry name" value="TonB"/>
    <property type="match status" value="1"/>
</dbReference>
<dbReference type="SUPFAM" id="SSF51197">
    <property type="entry name" value="Clavaminate synthase-like"/>
    <property type="match status" value="1"/>
</dbReference>
<dbReference type="InterPro" id="IPR046357">
    <property type="entry name" value="PPIase_dom_sf"/>
</dbReference>
<dbReference type="GO" id="GO:0042026">
    <property type="term" value="P:protein refolding"/>
    <property type="evidence" value="ECO:0007669"/>
    <property type="project" value="UniProtKB-ARBA"/>
</dbReference>
<dbReference type="GO" id="GO:0005737">
    <property type="term" value="C:cytoplasm"/>
    <property type="evidence" value="ECO:0007669"/>
    <property type="project" value="UniProtKB-SubCell"/>
</dbReference>
<dbReference type="GO" id="GO:0055085">
    <property type="term" value="P:transmembrane transport"/>
    <property type="evidence" value="ECO:0007669"/>
    <property type="project" value="InterPro"/>
</dbReference>
<dbReference type="InterPro" id="IPR048261">
    <property type="entry name" value="SlpA/SlyD-like_ins_sf"/>
</dbReference>
<dbReference type="AlphaFoldDB" id="A0A812UC00"/>
<dbReference type="OrthoDB" id="445007at2759"/>
<dbReference type="Pfam" id="PF05721">
    <property type="entry name" value="PhyH"/>
    <property type="match status" value="1"/>
</dbReference>
<dbReference type="Gene3D" id="3.10.50.40">
    <property type="match status" value="1"/>
</dbReference>
<evidence type="ECO:0000313" key="11">
    <source>
        <dbReference type="EMBL" id="CAE7565081.1"/>
    </source>
</evidence>
<dbReference type="Gene3D" id="2.40.10.330">
    <property type="match status" value="1"/>
</dbReference>
<keyword evidence="7" id="KW-0143">Chaperone</keyword>
<dbReference type="Pfam" id="PF03544">
    <property type="entry name" value="TonB_C"/>
    <property type="match status" value="1"/>
</dbReference>
<proteinExistence type="inferred from homology"/>
<evidence type="ECO:0000256" key="6">
    <source>
        <dbReference type="ARBA" id="ARBA00023110"/>
    </source>
</evidence>
<reference evidence="11" key="1">
    <citation type="submission" date="2021-02" db="EMBL/GenBank/DDBJ databases">
        <authorList>
            <person name="Dougan E. K."/>
            <person name="Rhodes N."/>
            <person name="Thang M."/>
            <person name="Chan C."/>
        </authorList>
    </citation>
    <scope>NUCLEOTIDE SEQUENCE</scope>
</reference>
<evidence type="ECO:0000256" key="8">
    <source>
        <dbReference type="ARBA" id="ARBA00023235"/>
    </source>
</evidence>
<evidence type="ECO:0000256" key="2">
    <source>
        <dbReference type="ARBA" id="ARBA00004496"/>
    </source>
</evidence>
<dbReference type="PANTHER" id="PTHR47861">
    <property type="entry name" value="FKBP-TYPE PEPTIDYL-PROLYL CIS-TRANS ISOMERASE SLYD"/>
    <property type="match status" value="1"/>
</dbReference>
<name>A0A812UC00_9DINO</name>
<dbReference type="SUPFAM" id="SSF54534">
    <property type="entry name" value="FKBP-like"/>
    <property type="match status" value="1"/>
</dbReference>
<dbReference type="Pfam" id="PF00254">
    <property type="entry name" value="FKBP_C"/>
    <property type="match status" value="1"/>
</dbReference>
<evidence type="ECO:0000256" key="3">
    <source>
        <dbReference type="ARBA" id="ARBA00006577"/>
    </source>
</evidence>
<protein>
    <recommendedName>
        <fullName evidence="4 9">peptidylprolyl isomerase</fullName>
        <ecNumber evidence="4 9">5.2.1.8</ecNumber>
    </recommendedName>
</protein>
<keyword evidence="8 9" id="KW-0413">Isomerase</keyword>
<dbReference type="PANTHER" id="PTHR47861:SF3">
    <property type="entry name" value="FKBP-TYPE PEPTIDYL-PROLYL CIS-TRANS ISOMERASE SLYD"/>
    <property type="match status" value="1"/>
</dbReference>
<dbReference type="GO" id="GO:0003755">
    <property type="term" value="F:peptidyl-prolyl cis-trans isomerase activity"/>
    <property type="evidence" value="ECO:0007669"/>
    <property type="project" value="UniProtKB-KW"/>
</dbReference>
<evidence type="ECO:0000256" key="1">
    <source>
        <dbReference type="ARBA" id="ARBA00000971"/>
    </source>
</evidence>
<gene>
    <name evidence="11" type="primary">slyD</name>
    <name evidence="11" type="ORF">SNEC2469_LOCUS16382</name>
</gene>
<evidence type="ECO:0000256" key="5">
    <source>
        <dbReference type="ARBA" id="ARBA00022490"/>
    </source>
</evidence>
<comment type="similarity">
    <text evidence="3">Belongs to the FKBP-type PPIase family.</text>
</comment>
<accession>A0A812UC00</accession>
<dbReference type="PROSITE" id="PS50059">
    <property type="entry name" value="FKBP_PPIASE"/>
    <property type="match status" value="1"/>
</dbReference>
<dbReference type="EC" id="5.2.1.8" evidence="4 9"/>
<dbReference type="InterPro" id="IPR001179">
    <property type="entry name" value="PPIase_FKBP_dom"/>
</dbReference>
<comment type="caution">
    <text evidence="11">The sequence shown here is derived from an EMBL/GenBank/DDBJ whole genome shotgun (WGS) entry which is preliminary data.</text>
</comment>
<evidence type="ECO:0000256" key="9">
    <source>
        <dbReference type="PROSITE-ProRule" id="PRU00277"/>
    </source>
</evidence>
<dbReference type="SUPFAM" id="SSF74653">
    <property type="entry name" value="TolA/TonB C-terminal domain"/>
    <property type="match status" value="1"/>
</dbReference>
<organism evidence="11 12">
    <name type="scientific">Symbiodinium necroappetens</name>
    <dbReference type="NCBI Taxonomy" id="1628268"/>
    <lineage>
        <taxon>Eukaryota</taxon>
        <taxon>Sar</taxon>
        <taxon>Alveolata</taxon>
        <taxon>Dinophyceae</taxon>
        <taxon>Suessiales</taxon>
        <taxon>Symbiodiniaceae</taxon>
        <taxon>Symbiodinium</taxon>
    </lineage>
</organism>
<sequence length="433" mass="47536">MQLHPLNKAFHWQQPPAPYELITQEQAIAYREAGGFVLENCFSQQELDTLMEELDPIEAEVNRRLADMPADQPTIAREDEIVFSAHAVLTSGVAKAFARHPVFQALARDLIGPTVRLYWDQLVYKRPGTADEFPWHQDNGYTFVAPQQYLTCWVALTDATIDNGCPWIAPGLHKMGTLQHHWTPLGFNCLDEPPADVVALPVKAGSVAVFSSLTPHRTGPNLTADVRKAYILQYAPDGAVIHPRGADAVTADDPGMVVDAEVISSEPPGVFDAAALDAVNSWRFNPPVIDGVSQVLDDAMGGEPIALLHGHGNVMPGLEKSLLGRAAGDEFEVVIEPVDAYGLRKDDQIQRLSKKYFPDAKRLKPGMQTVVQTKEGQRRVTVHKVGGKVIDVDLNHPLAGQRLHFQLNIVDVREATSTELAHGHAHADGHDHH</sequence>
<dbReference type="Gene3D" id="2.60.120.620">
    <property type="entry name" value="q2cbj1_9rhob like domain"/>
    <property type="match status" value="1"/>
</dbReference>
<comment type="subcellular location">
    <subcellularLocation>
        <location evidence="2">Cytoplasm</location>
    </subcellularLocation>
</comment>
<evidence type="ECO:0000256" key="4">
    <source>
        <dbReference type="ARBA" id="ARBA00013194"/>
    </source>
</evidence>
<feature type="domain" description="PPIase FKBP-type" evidence="10">
    <location>
        <begin position="246"/>
        <end position="342"/>
    </location>
</feature>
<evidence type="ECO:0000259" key="10">
    <source>
        <dbReference type="PROSITE" id="PS50059"/>
    </source>
</evidence>